<proteinExistence type="predicted"/>
<dbReference type="RefSeq" id="WP_187481459.1">
    <property type="nucleotide sequence ID" value="NZ_CP060695.1"/>
</dbReference>
<dbReference type="EMBL" id="CP060695">
    <property type="protein sequence ID" value="QNM84527.1"/>
    <property type="molecule type" value="Genomic_DNA"/>
</dbReference>
<keyword evidence="2" id="KW-1185">Reference proteome</keyword>
<evidence type="ECO:0000313" key="1">
    <source>
        <dbReference type="EMBL" id="QNM84527.1"/>
    </source>
</evidence>
<protein>
    <recommendedName>
        <fullName evidence="3">RiboL-PSP-HEPN domain-containing protein</fullName>
    </recommendedName>
</protein>
<name>A0A7G9L7C8_9FLAO</name>
<dbReference type="Proteomes" id="UP000515808">
    <property type="component" value="Chromosome"/>
</dbReference>
<sequence>MSKAEKENLDLDKFKKEIADQLLPFIVNDLYKNGEINENELNDKKTVYEKTLKHFVNNNDFEIETLIDHRNSILKTAKEYEKSNFDLSNTLYATFIEHTLNYIIQSACYNSEIDRKTTTEIIRNVNIGGKSTWLIKLLGLRPINKKHIKTILKTSELRNAYIHYKWKPDKPKEKDENEHLKNVKEMIKYLRTYETKVEFEGKKNIINKTINSK</sequence>
<dbReference type="AlphaFoldDB" id="A0A7G9L7C8"/>
<organism evidence="1 2">
    <name type="scientific">Polaribacter pectinis</name>
    <dbReference type="NCBI Taxonomy" id="2738844"/>
    <lineage>
        <taxon>Bacteria</taxon>
        <taxon>Pseudomonadati</taxon>
        <taxon>Bacteroidota</taxon>
        <taxon>Flavobacteriia</taxon>
        <taxon>Flavobacteriales</taxon>
        <taxon>Flavobacteriaceae</taxon>
    </lineage>
</organism>
<evidence type="ECO:0008006" key="3">
    <source>
        <dbReference type="Google" id="ProtNLM"/>
    </source>
</evidence>
<reference evidence="1 2" key="1">
    <citation type="submission" date="2020-08" db="EMBL/GenBank/DDBJ databases">
        <title>Polaribacter sp. L12M9 isolated from gut of the Korean scallop.</title>
        <authorList>
            <person name="Jeong Y.S."/>
        </authorList>
    </citation>
    <scope>NUCLEOTIDE SEQUENCE [LARGE SCALE GENOMIC DNA]</scope>
    <source>
        <strain evidence="1 2">L12M9</strain>
    </source>
</reference>
<gene>
    <name evidence="1" type="ORF">H9W90_09995</name>
</gene>
<accession>A0A7G9L7C8</accession>
<dbReference type="KEGG" id="ppec:H9W90_09995"/>
<evidence type="ECO:0000313" key="2">
    <source>
        <dbReference type="Proteomes" id="UP000515808"/>
    </source>
</evidence>